<dbReference type="KEGG" id="kge:TQ33_0735"/>
<evidence type="ECO:0000313" key="4">
    <source>
        <dbReference type="Proteomes" id="UP000034071"/>
    </source>
</evidence>
<dbReference type="Proteomes" id="UP000034071">
    <property type="component" value="Chromosome"/>
</dbReference>
<gene>
    <name evidence="3" type="ORF">TQ33_0735</name>
</gene>
<dbReference type="Pfam" id="PF01345">
    <property type="entry name" value="DUF11"/>
    <property type="match status" value="1"/>
</dbReference>
<feature type="signal peptide" evidence="1">
    <location>
        <begin position="1"/>
        <end position="20"/>
    </location>
</feature>
<protein>
    <recommendedName>
        <fullName evidence="2">DUF11 domain-containing protein</fullName>
    </recommendedName>
</protein>
<dbReference type="HOGENOM" id="CLU_890753_0_0_6"/>
<sequence length="312" mass="33261">MTKPILLFLVAFFTASSVQARTCLNWEDEGLSSNYTVNGLDVNFDYSDNFIGADAFPTYAVFPNDIFGGHTGYFNVSFDNNNVNINERVTLVLTFSSPVRNLEFSVLDIDQSSWDDNITIDVDGTNAKQTTYITLAGNAVIADNESYFDGWEGRASAASTSDDGNIDFDSGNDQVTAVTMQYFTGDDAGSNPNSQRMGLSDVCWDTEVDLVVNKTDLSGNFSPGEIVNYQITVTNNGPMNAADVNVTDIFPAGSSLSGNWSCSSSNASCVAGSPVGSGASGNSDINQQVDINVGGSVTFSVPLLMSTDPSDY</sequence>
<name>A0A0F6TQF3_9GAMM</name>
<dbReference type="NCBIfam" id="TIGR01451">
    <property type="entry name" value="B_ant_repeat"/>
    <property type="match status" value="1"/>
</dbReference>
<dbReference type="OrthoDB" id="5619324at2"/>
<dbReference type="EMBL" id="CP010975">
    <property type="protein sequence ID" value="AKE51709.1"/>
    <property type="molecule type" value="Genomic_DNA"/>
</dbReference>
<accession>A0A0F6TQF3</accession>
<dbReference type="InterPro" id="IPR001434">
    <property type="entry name" value="OmcB-like_DUF11"/>
</dbReference>
<feature type="domain" description="DUF11" evidence="2">
    <location>
        <begin position="209"/>
        <end position="300"/>
    </location>
</feature>
<dbReference type="STRING" id="914150.TQ33_0735"/>
<evidence type="ECO:0000313" key="3">
    <source>
        <dbReference type="EMBL" id="AKE51709.1"/>
    </source>
</evidence>
<organism evidence="3 4">
    <name type="scientific">Kangiella geojedonensis</name>
    <dbReference type="NCBI Taxonomy" id="914150"/>
    <lineage>
        <taxon>Bacteria</taxon>
        <taxon>Pseudomonadati</taxon>
        <taxon>Pseudomonadota</taxon>
        <taxon>Gammaproteobacteria</taxon>
        <taxon>Kangiellales</taxon>
        <taxon>Kangiellaceae</taxon>
        <taxon>Kangiella</taxon>
    </lineage>
</organism>
<keyword evidence="1" id="KW-0732">Signal</keyword>
<feature type="chain" id="PRO_5002510354" description="DUF11 domain-containing protein" evidence="1">
    <location>
        <begin position="21"/>
        <end position="312"/>
    </location>
</feature>
<reference evidence="3 4" key="1">
    <citation type="submission" date="2015-02" db="EMBL/GenBank/DDBJ databases">
        <title>Complete genome sequence of Kangiella geojedonensis strain YCS-5T.</title>
        <authorList>
            <person name="Kim K.M."/>
        </authorList>
    </citation>
    <scope>NUCLEOTIDE SEQUENCE [LARGE SCALE GENOMIC DNA]</scope>
    <source>
        <strain evidence="3 4">YCS-5</strain>
    </source>
</reference>
<evidence type="ECO:0000256" key="1">
    <source>
        <dbReference type="SAM" id="SignalP"/>
    </source>
</evidence>
<evidence type="ECO:0000259" key="2">
    <source>
        <dbReference type="Pfam" id="PF01345"/>
    </source>
</evidence>
<dbReference type="AlphaFoldDB" id="A0A0F6TQF3"/>
<dbReference type="InterPro" id="IPR047589">
    <property type="entry name" value="DUF11_rpt"/>
</dbReference>
<proteinExistence type="predicted"/>
<keyword evidence="4" id="KW-1185">Reference proteome</keyword>
<dbReference type="RefSeq" id="WP_046560864.1">
    <property type="nucleotide sequence ID" value="NZ_CP010975.1"/>
</dbReference>